<proteinExistence type="predicted"/>
<keyword evidence="2" id="KW-1185">Reference proteome</keyword>
<reference evidence="1 2" key="1">
    <citation type="journal article" date="2013" name="Genome Biol.">
        <title>The genome sequence of the most widely cultivated cacao type and its use to identify candidate genes regulating pod color.</title>
        <authorList>
            <person name="Motamayor J.C."/>
            <person name="Mockaitis K."/>
            <person name="Schmutz J."/>
            <person name="Haiminen N."/>
            <person name="Iii D.L."/>
            <person name="Cornejo O."/>
            <person name="Findley S.D."/>
            <person name="Zheng P."/>
            <person name="Utro F."/>
            <person name="Royaert S."/>
            <person name="Saski C."/>
            <person name="Jenkins J."/>
            <person name="Podicheti R."/>
            <person name="Zhao M."/>
            <person name="Scheffler B.E."/>
            <person name="Stack J.C."/>
            <person name="Feltus F.A."/>
            <person name="Mustiga G.M."/>
            <person name="Amores F."/>
            <person name="Phillips W."/>
            <person name="Marelli J.P."/>
            <person name="May G.D."/>
            <person name="Shapiro H."/>
            <person name="Ma J."/>
            <person name="Bustamante C.D."/>
            <person name="Schnell R.J."/>
            <person name="Main D."/>
            <person name="Gilbert D."/>
            <person name="Parida L."/>
            <person name="Kuhn D.N."/>
        </authorList>
    </citation>
    <scope>NUCLEOTIDE SEQUENCE [LARGE SCALE GENOMIC DNA]</scope>
    <source>
        <strain evidence="2">cv. Matina 1-6</strain>
    </source>
</reference>
<evidence type="ECO:0000313" key="2">
    <source>
        <dbReference type="Proteomes" id="UP000026915"/>
    </source>
</evidence>
<organism evidence="1 2">
    <name type="scientific">Theobroma cacao</name>
    <name type="common">Cacao</name>
    <name type="synonym">Cocoa</name>
    <dbReference type="NCBI Taxonomy" id="3641"/>
    <lineage>
        <taxon>Eukaryota</taxon>
        <taxon>Viridiplantae</taxon>
        <taxon>Streptophyta</taxon>
        <taxon>Embryophyta</taxon>
        <taxon>Tracheophyta</taxon>
        <taxon>Spermatophyta</taxon>
        <taxon>Magnoliopsida</taxon>
        <taxon>eudicotyledons</taxon>
        <taxon>Gunneridae</taxon>
        <taxon>Pentapetalae</taxon>
        <taxon>rosids</taxon>
        <taxon>malvids</taxon>
        <taxon>Malvales</taxon>
        <taxon>Malvaceae</taxon>
        <taxon>Byttnerioideae</taxon>
        <taxon>Theobroma</taxon>
    </lineage>
</organism>
<dbReference type="EMBL" id="CM001879">
    <property type="protein sequence ID" value="EOX94024.1"/>
    <property type="molecule type" value="Genomic_DNA"/>
</dbReference>
<dbReference type="HOGENOM" id="CLU_1191681_0_0_1"/>
<dbReference type="Gramene" id="EOX94024">
    <property type="protein sequence ID" value="EOX94024"/>
    <property type="gene ID" value="TCM_003077"/>
</dbReference>
<name>A0A061DMH7_THECC</name>
<evidence type="ECO:0000313" key="1">
    <source>
        <dbReference type="EMBL" id="EOX94024.1"/>
    </source>
</evidence>
<accession>A0A061DMH7</accession>
<gene>
    <name evidence="1" type="ORF">TCM_003077</name>
</gene>
<sequence>MSALAVHKKGIPKMIRTFLSSSISSTMKSTRKMNCLTFASTSSTIPPKYVRVRAVSCSIEEKVVVMESPLPLFLDTAHQNLQSVSHFQLSYLSVQLAFGCFQLPYYFSRYKQVRFDRHTINQFYNLPEIDNDYYTQYLNGNVNLDEVWNHLLVAKMLPVKHLKDVTKDRVVCFMPSSQQAKVHWSSDEELLHLKGLLDSSIIQRFKAHDHFVACESSSFTPRPPPKTINLTIP</sequence>
<dbReference type="Proteomes" id="UP000026915">
    <property type="component" value="Chromosome 1"/>
</dbReference>
<protein>
    <submittedName>
        <fullName evidence="1">Uncharacterized protein</fullName>
    </submittedName>
</protein>
<dbReference type="InParanoid" id="A0A061DMH7"/>
<dbReference type="AlphaFoldDB" id="A0A061DMH7"/>